<accession>A0AA39G3H9</accession>
<comment type="subcellular location">
    <subcellularLocation>
        <location evidence="1">Membrane</location>
        <topology evidence="1">Multi-pass membrane protein</topology>
    </subcellularLocation>
</comment>
<keyword evidence="4 6" id="KW-1133">Transmembrane helix</keyword>
<dbReference type="PANTHER" id="PTHR31893:SF5">
    <property type="entry name" value="TRANSMEMBRANE PROTEIN 151 HOMOLOG"/>
    <property type="match status" value="1"/>
</dbReference>
<comment type="caution">
    <text evidence="7">The sequence shown here is derived from an EMBL/GenBank/DDBJ whole genome shotgun (WGS) entry which is preliminary data.</text>
</comment>
<evidence type="ECO:0000313" key="7">
    <source>
        <dbReference type="EMBL" id="KAK0180425.1"/>
    </source>
</evidence>
<evidence type="ECO:0000256" key="2">
    <source>
        <dbReference type="ARBA" id="ARBA00009583"/>
    </source>
</evidence>
<keyword evidence="8" id="KW-1185">Reference proteome</keyword>
<feature type="transmembrane region" description="Helical" evidence="6">
    <location>
        <begin position="74"/>
        <end position="91"/>
    </location>
</feature>
<keyword evidence="3 6" id="KW-0812">Transmembrane</keyword>
<reference evidence="7" key="2">
    <citation type="submission" date="2023-03" db="EMBL/GenBank/DDBJ databases">
        <authorList>
            <person name="Inwood S.N."/>
            <person name="Skelly J.G."/>
            <person name="Guhlin J."/>
            <person name="Harrop T.W.R."/>
            <person name="Goldson S.G."/>
            <person name="Dearden P.K."/>
        </authorList>
    </citation>
    <scope>NUCLEOTIDE SEQUENCE</scope>
    <source>
        <strain evidence="7">Lincoln</strain>
        <tissue evidence="7">Whole body</tissue>
    </source>
</reference>
<protein>
    <recommendedName>
        <fullName evidence="9">Transmembrane protein 151B</fullName>
    </recommendedName>
</protein>
<gene>
    <name evidence="7" type="ORF">PV327_006068</name>
</gene>
<dbReference type="GO" id="GO:0016020">
    <property type="term" value="C:membrane"/>
    <property type="evidence" value="ECO:0007669"/>
    <property type="project" value="UniProtKB-SubCell"/>
</dbReference>
<keyword evidence="5 6" id="KW-0472">Membrane</keyword>
<evidence type="ECO:0008006" key="9">
    <source>
        <dbReference type="Google" id="ProtNLM"/>
    </source>
</evidence>
<organism evidence="7 8">
    <name type="scientific">Microctonus hyperodae</name>
    <name type="common">Parasitoid wasp</name>
    <dbReference type="NCBI Taxonomy" id="165561"/>
    <lineage>
        <taxon>Eukaryota</taxon>
        <taxon>Metazoa</taxon>
        <taxon>Ecdysozoa</taxon>
        <taxon>Arthropoda</taxon>
        <taxon>Hexapoda</taxon>
        <taxon>Insecta</taxon>
        <taxon>Pterygota</taxon>
        <taxon>Neoptera</taxon>
        <taxon>Endopterygota</taxon>
        <taxon>Hymenoptera</taxon>
        <taxon>Apocrita</taxon>
        <taxon>Ichneumonoidea</taxon>
        <taxon>Braconidae</taxon>
        <taxon>Euphorinae</taxon>
        <taxon>Microctonus</taxon>
    </lineage>
</organism>
<dbReference type="AlphaFoldDB" id="A0AA39G3H9"/>
<reference evidence="7" key="1">
    <citation type="journal article" date="2023" name="bioRxiv">
        <title>Scaffold-level genome assemblies of two parasitoid biocontrol wasps reveal the parthenogenesis mechanism and an associated novel virus.</title>
        <authorList>
            <person name="Inwood S."/>
            <person name="Skelly J."/>
            <person name="Guhlin J."/>
            <person name="Harrop T."/>
            <person name="Goldson S."/>
            <person name="Dearden P."/>
        </authorList>
    </citation>
    <scope>NUCLEOTIDE SEQUENCE</scope>
    <source>
        <strain evidence="7">Lincoln</strain>
        <tissue evidence="7">Whole body</tissue>
    </source>
</reference>
<evidence type="ECO:0000313" key="8">
    <source>
        <dbReference type="Proteomes" id="UP001168972"/>
    </source>
</evidence>
<proteinExistence type="inferred from homology"/>
<sequence>MNRDNEEQRAIPQTLCGALQKEANCKCLVLSMLIYGCLAAVTWCRCANITKIVINFSKYPLKSTRHVSPCDDGYIYIPVAFMGMLYLVYLVECYHSPIRIDLHHSEPQDTVLSKLSQLKLAQPTIWWKAMSYHYVRRKRQIIRYRNGDHYTTTQVYYERVNTHAETSFYFYDYCGVKDISKDLALDSKIPITKITPSKGFAFSNMRSATEFEEARSRFFAEQELRDDYMEMREGLDLGYNFTTSTTLVSVFGRPWFTNSYVYWCLSALLLSWPLRIIIECNTQYADYQVTKLFGVNYDTPSSGEHIHASSSQLSAPGSYMLAPSYSEALLMESSAPQTAAVTNINSSDGECNNEMLVPSYSEALLYECANSTLSNNVNANSFNEIACSVGRSRTNDSLFAIVEPLKQTTQCNCSCHHIVNDDEINCSSNSFNNLNEEHFDIDNHSCVVCGINNNINRDNFGNLIMTRDVSEPNLRTNSGDLMRGTSLQFLKLNGTSLENILENDEITSATAAATTSTITTSPIIIPIEPRDRGVDQGRGAIPKRKMQLELNCNNINNEKINCPATDNCHSDDLTMTDVIVSMDERMPLSKTYLCLKSILKPKKRRYTLVTTEELKNFVECENKDDDNSIESLVFLKEMPSKKSHVLSTAETKREYPHRTLIFASPIHEVCRPSDPFAVNSNNRQQRNHTNENCHSLGKSLTVLTDHETTSNNITNNYHDKRSRHHRTLSDEPEYLQFIGSSEPLNNSTNYTTPRLLSRSFTERRPKPMNKPNETFRRSFADERSELNRGRRINLNMETSL</sequence>
<evidence type="ECO:0000256" key="4">
    <source>
        <dbReference type="ARBA" id="ARBA00022989"/>
    </source>
</evidence>
<comment type="similarity">
    <text evidence="2">Belongs to the TMEM151 family.</text>
</comment>
<dbReference type="Pfam" id="PF14857">
    <property type="entry name" value="TMEM151"/>
    <property type="match status" value="1"/>
</dbReference>
<evidence type="ECO:0000256" key="3">
    <source>
        <dbReference type="ARBA" id="ARBA00022692"/>
    </source>
</evidence>
<evidence type="ECO:0000256" key="5">
    <source>
        <dbReference type="ARBA" id="ARBA00023136"/>
    </source>
</evidence>
<dbReference type="Proteomes" id="UP001168972">
    <property type="component" value="Unassembled WGS sequence"/>
</dbReference>
<evidence type="ECO:0000256" key="1">
    <source>
        <dbReference type="ARBA" id="ARBA00004141"/>
    </source>
</evidence>
<dbReference type="EMBL" id="JAQQBR010000003">
    <property type="protein sequence ID" value="KAK0180425.1"/>
    <property type="molecule type" value="Genomic_DNA"/>
</dbReference>
<dbReference type="PANTHER" id="PTHR31893">
    <property type="entry name" value="TRANSMEMBRANE PROTEIN 151 HOMOLOG"/>
    <property type="match status" value="1"/>
</dbReference>
<dbReference type="InterPro" id="IPR026767">
    <property type="entry name" value="Tmem151"/>
</dbReference>
<evidence type="ECO:0000256" key="6">
    <source>
        <dbReference type="SAM" id="Phobius"/>
    </source>
</evidence>
<name>A0AA39G3H9_MICHY</name>